<reference evidence="2" key="1">
    <citation type="journal article" date="2019" name="Int. J. Syst. Evol. Microbiol.">
        <title>The Global Catalogue of Microorganisms (GCM) 10K type strain sequencing project: providing services to taxonomists for standard genome sequencing and annotation.</title>
        <authorList>
            <consortium name="The Broad Institute Genomics Platform"/>
            <consortium name="The Broad Institute Genome Sequencing Center for Infectious Disease"/>
            <person name="Wu L."/>
            <person name="Ma J."/>
        </authorList>
    </citation>
    <scope>NUCLEOTIDE SEQUENCE [LARGE SCALE GENOMIC DNA]</scope>
    <source>
        <strain evidence="2">CCUG 59858</strain>
    </source>
</reference>
<sequence>MKEKANAQENNFIFNGFDFDLTLTKRHTIKGVSKGTRPTPSENTKEGVEKYIIHDDNHFLAITTFHYNPKYVLSYLLPLLKKEDVDYELKTIKTYPNFILTSVHFSGQMYPVIIATITPAKLVKDYQEHIKSLDLEGGKGKMLKKILKHYPECAAYHYYDDCRENLMQVRARLRQFNYHLVDAENPVFTTTEFGKALPIEYLKAPCSLAPKSCHYAASSPPRSPKSQKLYEEALSAAVTP</sequence>
<gene>
    <name evidence="1" type="ORF">ACFORL_03760</name>
</gene>
<evidence type="ECO:0008006" key="3">
    <source>
        <dbReference type="Google" id="ProtNLM"/>
    </source>
</evidence>
<accession>A0ABV8CDG9</accession>
<dbReference type="RefSeq" id="WP_382341247.1">
    <property type="nucleotide sequence ID" value="NZ_JBHSAB010000004.1"/>
</dbReference>
<keyword evidence="2" id="KW-1185">Reference proteome</keyword>
<dbReference type="Proteomes" id="UP001595758">
    <property type="component" value="Unassembled WGS sequence"/>
</dbReference>
<name>A0ABV8CDG9_9GAMM</name>
<dbReference type="EMBL" id="JBHSAB010000004">
    <property type="protein sequence ID" value="MFC3908189.1"/>
    <property type="molecule type" value="Genomic_DNA"/>
</dbReference>
<organism evidence="1 2">
    <name type="scientific">Legionella dresdenensis</name>
    <dbReference type="NCBI Taxonomy" id="450200"/>
    <lineage>
        <taxon>Bacteria</taxon>
        <taxon>Pseudomonadati</taxon>
        <taxon>Pseudomonadota</taxon>
        <taxon>Gammaproteobacteria</taxon>
        <taxon>Legionellales</taxon>
        <taxon>Legionellaceae</taxon>
        <taxon>Legionella</taxon>
    </lineage>
</organism>
<evidence type="ECO:0000313" key="1">
    <source>
        <dbReference type="EMBL" id="MFC3908189.1"/>
    </source>
</evidence>
<proteinExistence type="predicted"/>
<comment type="caution">
    <text evidence="1">The sequence shown here is derived from an EMBL/GenBank/DDBJ whole genome shotgun (WGS) entry which is preliminary data.</text>
</comment>
<evidence type="ECO:0000313" key="2">
    <source>
        <dbReference type="Proteomes" id="UP001595758"/>
    </source>
</evidence>
<protein>
    <recommendedName>
        <fullName evidence="3">Dot/Icm T4SS effector</fullName>
    </recommendedName>
</protein>